<keyword evidence="2 4" id="KW-0548">Nucleotidyltransferase</keyword>
<evidence type="ECO:0000256" key="2">
    <source>
        <dbReference type="ARBA" id="ARBA00022695"/>
    </source>
</evidence>
<dbReference type="NCBIfam" id="TIGR00125">
    <property type="entry name" value="cyt_tran_rel"/>
    <property type="match status" value="1"/>
</dbReference>
<dbReference type="InterPro" id="IPR050385">
    <property type="entry name" value="Archaeal_FAD_synthase"/>
</dbReference>
<dbReference type="Pfam" id="PF01467">
    <property type="entry name" value="CTP_transf_like"/>
    <property type="match status" value="1"/>
</dbReference>
<sequence>MAHGVIGYVPGGFDMFHIGHLNVLRAARERCDRLVAGVVTDEALTAMKGRAPVIPHVERMEIVLSLRFVDEVVTDVSQDKRIAWRSHPFDVLFKGTDWQGTPKGYRLEVEMAEVGAAVQYLPYTDTTSSTMLRQFLTATSA</sequence>
<dbReference type="InterPro" id="IPR004821">
    <property type="entry name" value="Cyt_trans-like"/>
</dbReference>
<dbReference type="EMBL" id="JARACI010000410">
    <property type="protein sequence ID" value="MDD9205305.1"/>
    <property type="molecule type" value="Genomic_DNA"/>
</dbReference>
<keyword evidence="5" id="KW-1185">Reference proteome</keyword>
<dbReference type="PANTHER" id="PTHR43793">
    <property type="entry name" value="FAD SYNTHASE"/>
    <property type="match status" value="1"/>
</dbReference>
<reference evidence="4" key="1">
    <citation type="submission" date="2023-02" db="EMBL/GenBank/DDBJ databases">
        <title>Georgenia sp.10Sc9-8, isolated from a soil sample collected from the Taklamakan desert.</title>
        <authorList>
            <person name="Liu S."/>
        </authorList>
    </citation>
    <scope>NUCLEOTIDE SEQUENCE</scope>
    <source>
        <strain evidence="4">10Sc9-8</strain>
    </source>
</reference>
<dbReference type="PANTHER" id="PTHR43793:SF1">
    <property type="entry name" value="FAD SYNTHASE"/>
    <property type="match status" value="1"/>
</dbReference>
<organism evidence="4 5">
    <name type="scientific">Georgenia halotolerans</name>
    <dbReference type="NCBI Taxonomy" id="3028317"/>
    <lineage>
        <taxon>Bacteria</taxon>
        <taxon>Bacillati</taxon>
        <taxon>Actinomycetota</taxon>
        <taxon>Actinomycetes</taxon>
        <taxon>Micrococcales</taxon>
        <taxon>Bogoriellaceae</taxon>
        <taxon>Georgenia</taxon>
    </lineage>
</organism>
<evidence type="ECO:0000256" key="1">
    <source>
        <dbReference type="ARBA" id="ARBA00022679"/>
    </source>
</evidence>
<feature type="domain" description="Cytidyltransferase-like" evidence="3">
    <location>
        <begin position="9"/>
        <end position="134"/>
    </location>
</feature>
<gene>
    <name evidence="4" type="ORF">PU560_02345</name>
</gene>
<accession>A0ABT5TTB9</accession>
<dbReference type="GO" id="GO:0016779">
    <property type="term" value="F:nucleotidyltransferase activity"/>
    <property type="evidence" value="ECO:0007669"/>
    <property type="project" value="UniProtKB-KW"/>
</dbReference>
<comment type="caution">
    <text evidence="4">The sequence shown here is derived from an EMBL/GenBank/DDBJ whole genome shotgun (WGS) entry which is preliminary data.</text>
</comment>
<protein>
    <submittedName>
        <fullName evidence="4">Adenylyltransferase/cytidyltransferase family protein</fullName>
    </submittedName>
</protein>
<evidence type="ECO:0000259" key="3">
    <source>
        <dbReference type="Pfam" id="PF01467"/>
    </source>
</evidence>
<proteinExistence type="predicted"/>
<dbReference type="InterPro" id="IPR014729">
    <property type="entry name" value="Rossmann-like_a/b/a_fold"/>
</dbReference>
<evidence type="ECO:0000313" key="4">
    <source>
        <dbReference type="EMBL" id="MDD9205305.1"/>
    </source>
</evidence>
<dbReference type="SUPFAM" id="SSF52374">
    <property type="entry name" value="Nucleotidylyl transferase"/>
    <property type="match status" value="1"/>
</dbReference>
<dbReference type="Gene3D" id="3.40.50.620">
    <property type="entry name" value="HUPs"/>
    <property type="match status" value="1"/>
</dbReference>
<keyword evidence="1" id="KW-0808">Transferase</keyword>
<evidence type="ECO:0000313" key="5">
    <source>
        <dbReference type="Proteomes" id="UP001165561"/>
    </source>
</evidence>
<name>A0ABT5TTB9_9MICO</name>
<dbReference type="Proteomes" id="UP001165561">
    <property type="component" value="Unassembled WGS sequence"/>
</dbReference>